<feature type="signal peptide" evidence="3">
    <location>
        <begin position="1"/>
        <end position="28"/>
    </location>
</feature>
<comment type="caution">
    <text evidence="5">The sequence shown here is derived from an EMBL/GenBank/DDBJ whole genome shotgun (WGS) entry which is preliminary data.</text>
</comment>
<sequence length="259" mass="29977">MRFSTCQYLQNLSLFLLFYFAAQTKVFACDKTLSISVAKDWPPFSYREQGEYKGLDIEITERILKSINYCWRYYSYPSSSRALLELKKGNIDLIFAASYSQERASYATYSAAYRYEVMQLFSNTKYDKETSYTRDSLIAINRGGYYGENFANYMNNCSECIVEVNLASERINLVSMGRVDFAAEELLAGIYIINQNKLNQFVQPTNITINSNPVYYMLNPARFDAQDVKKLNKAIESNDEAINQLVETYQQRYSEVIAD</sequence>
<protein>
    <recommendedName>
        <fullName evidence="4">Solute-binding protein family 3/N-terminal domain-containing protein</fullName>
    </recommendedName>
</protein>
<name>A0ABQ6HEN6_9GAMM</name>
<dbReference type="RefSeq" id="WP_284297075.1">
    <property type="nucleotide sequence ID" value="NZ_BSSV01000002.1"/>
</dbReference>
<reference evidence="5 6" key="1">
    <citation type="submission" date="2023-03" db="EMBL/GenBank/DDBJ databases">
        <title>Thalassotalea loyana LMG 22536T draft genome sequence.</title>
        <authorList>
            <person name="Sawabe T."/>
        </authorList>
    </citation>
    <scope>NUCLEOTIDE SEQUENCE [LARGE SCALE GENOMIC DNA]</scope>
    <source>
        <strain evidence="5 6">LMG 22536</strain>
    </source>
</reference>
<dbReference type="EMBL" id="BSSV01000002">
    <property type="protein sequence ID" value="GLX85202.1"/>
    <property type="molecule type" value="Genomic_DNA"/>
</dbReference>
<organism evidence="5 6">
    <name type="scientific">Thalassotalea loyana</name>
    <dbReference type="NCBI Taxonomy" id="280483"/>
    <lineage>
        <taxon>Bacteria</taxon>
        <taxon>Pseudomonadati</taxon>
        <taxon>Pseudomonadota</taxon>
        <taxon>Gammaproteobacteria</taxon>
        <taxon>Alteromonadales</taxon>
        <taxon>Colwelliaceae</taxon>
        <taxon>Thalassotalea</taxon>
    </lineage>
</organism>
<dbReference type="PANTHER" id="PTHR35936:SF25">
    <property type="entry name" value="ABC TRANSPORTER SUBSTRATE-BINDING PROTEIN"/>
    <property type="match status" value="1"/>
</dbReference>
<dbReference type="Gene3D" id="3.40.190.10">
    <property type="entry name" value="Periplasmic binding protein-like II"/>
    <property type="match status" value="2"/>
</dbReference>
<dbReference type="Proteomes" id="UP001157134">
    <property type="component" value="Unassembled WGS sequence"/>
</dbReference>
<evidence type="ECO:0000256" key="1">
    <source>
        <dbReference type="ARBA" id="ARBA00010333"/>
    </source>
</evidence>
<feature type="domain" description="Solute-binding protein family 3/N-terminal" evidence="4">
    <location>
        <begin position="32"/>
        <end position="252"/>
    </location>
</feature>
<feature type="chain" id="PRO_5047087144" description="Solute-binding protein family 3/N-terminal domain-containing protein" evidence="3">
    <location>
        <begin position="29"/>
        <end position="259"/>
    </location>
</feature>
<proteinExistence type="inferred from homology"/>
<dbReference type="PANTHER" id="PTHR35936">
    <property type="entry name" value="MEMBRANE-BOUND LYTIC MUREIN TRANSGLYCOSYLASE F"/>
    <property type="match status" value="1"/>
</dbReference>
<dbReference type="SMART" id="SM00062">
    <property type="entry name" value="PBPb"/>
    <property type="match status" value="1"/>
</dbReference>
<comment type="similarity">
    <text evidence="1">Belongs to the bacterial solute-binding protein 3 family.</text>
</comment>
<evidence type="ECO:0000256" key="3">
    <source>
        <dbReference type="SAM" id="SignalP"/>
    </source>
</evidence>
<dbReference type="Pfam" id="PF00497">
    <property type="entry name" value="SBP_bac_3"/>
    <property type="match status" value="1"/>
</dbReference>
<accession>A0ABQ6HEN6</accession>
<gene>
    <name evidence="5" type="ORF">tloyanaT_14540</name>
</gene>
<keyword evidence="6" id="KW-1185">Reference proteome</keyword>
<dbReference type="SUPFAM" id="SSF53850">
    <property type="entry name" value="Periplasmic binding protein-like II"/>
    <property type="match status" value="1"/>
</dbReference>
<evidence type="ECO:0000313" key="5">
    <source>
        <dbReference type="EMBL" id="GLX85202.1"/>
    </source>
</evidence>
<evidence type="ECO:0000259" key="4">
    <source>
        <dbReference type="SMART" id="SM00062"/>
    </source>
</evidence>
<evidence type="ECO:0000256" key="2">
    <source>
        <dbReference type="ARBA" id="ARBA00022729"/>
    </source>
</evidence>
<keyword evidence="2 3" id="KW-0732">Signal</keyword>
<evidence type="ECO:0000313" key="6">
    <source>
        <dbReference type="Proteomes" id="UP001157134"/>
    </source>
</evidence>
<dbReference type="InterPro" id="IPR001638">
    <property type="entry name" value="Solute-binding_3/MltF_N"/>
</dbReference>